<accession>A0A0X3PDH8</accession>
<evidence type="ECO:0000256" key="1">
    <source>
        <dbReference type="SAM" id="Coils"/>
    </source>
</evidence>
<feature type="non-terminal residue" evidence="2">
    <location>
        <position position="380"/>
    </location>
</feature>
<dbReference type="AlphaFoldDB" id="A0A0X3PDH8"/>
<protein>
    <submittedName>
        <fullName evidence="2">Uncharacterized protein</fullName>
    </submittedName>
</protein>
<gene>
    <name evidence="2" type="ORF">TR112435</name>
</gene>
<dbReference type="EMBL" id="GEEE01013224">
    <property type="protein sequence ID" value="JAP50001.1"/>
    <property type="molecule type" value="Transcribed_RNA"/>
</dbReference>
<sequence>SNLCPTMSRMSHVMDVQNKHIHEAEAVNSMKRRQRNLSILKRPKPSTFFQATPLLKRCLSDGAISCSTALKHEKQRHCHSEQKVLKCYSLPERELLEFPAKLPLNEFSRTSSEHELRVCNRCPNFLEDNNRMEEIYKAKIVRLKEELNFLRSSNSVKVRTRTEGGIHSASLPNVFPQEDNAMTRMNVDQENPEAWLLVSQIIRKNNDLKTLVAQLKHRVQCLTESEAELMKKLSESIETAELAKVEKIKAEMTCQQLYLELDASRMRFEAALQESADDQQRKLVEMLNHTDTRLESVRATLMLSEGKTAEALARSEQATAEAEQLRAKLEVAQREIDRLREAQLVSSEEAQTKITGLQIKADRACHDLVDYREKTELQLQ</sequence>
<evidence type="ECO:0000313" key="2">
    <source>
        <dbReference type="EMBL" id="JAP50001.1"/>
    </source>
</evidence>
<name>A0A0X3PDH8_SCHSO</name>
<feature type="coiled-coil region" evidence="1">
    <location>
        <begin position="308"/>
        <end position="342"/>
    </location>
</feature>
<proteinExistence type="predicted"/>
<reference evidence="2" key="1">
    <citation type="submission" date="2016-01" db="EMBL/GenBank/DDBJ databases">
        <title>Reference transcriptome for the parasite Schistocephalus solidus: insights into the molecular evolution of parasitism.</title>
        <authorList>
            <person name="Hebert F.O."/>
            <person name="Grambauer S."/>
            <person name="Barber I."/>
            <person name="Landry C.R."/>
            <person name="Aubin-Horth N."/>
        </authorList>
    </citation>
    <scope>NUCLEOTIDE SEQUENCE</scope>
</reference>
<feature type="non-terminal residue" evidence="2">
    <location>
        <position position="1"/>
    </location>
</feature>
<organism evidence="2">
    <name type="scientific">Schistocephalus solidus</name>
    <name type="common">Tapeworm</name>
    <dbReference type="NCBI Taxonomy" id="70667"/>
    <lineage>
        <taxon>Eukaryota</taxon>
        <taxon>Metazoa</taxon>
        <taxon>Spiralia</taxon>
        <taxon>Lophotrochozoa</taxon>
        <taxon>Platyhelminthes</taxon>
        <taxon>Cestoda</taxon>
        <taxon>Eucestoda</taxon>
        <taxon>Diphyllobothriidea</taxon>
        <taxon>Diphyllobothriidae</taxon>
        <taxon>Schistocephalus</taxon>
    </lineage>
</organism>
<keyword evidence="1" id="KW-0175">Coiled coil</keyword>